<dbReference type="RefSeq" id="WP_132064393.1">
    <property type="nucleotide sequence ID" value="NZ_SMFN01000001.1"/>
</dbReference>
<proteinExistence type="predicted"/>
<dbReference type="Gene3D" id="1.10.1200.10">
    <property type="entry name" value="ACP-like"/>
    <property type="match status" value="1"/>
</dbReference>
<keyword evidence="2" id="KW-1185">Reference proteome</keyword>
<reference evidence="1 2" key="1">
    <citation type="submission" date="2019-03" db="EMBL/GenBank/DDBJ databases">
        <title>Flavobacterium LB-D12 sp. nov., isolated from arctic soil.</title>
        <authorList>
            <person name="Chaudhary D.K."/>
        </authorList>
    </citation>
    <scope>NUCLEOTIDE SEQUENCE [LARGE SCALE GENOMIC DNA]</scope>
    <source>
        <strain evidence="1 2">LB-D12</strain>
    </source>
</reference>
<sequence length="78" mass="9137">MTFLEKYSKAFEDSFDTKIENIEELTYQSIPEWDSIGHLFLISNLEEVFNITFDLDDVTDMSSFNKGLEILEKYDLGL</sequence>
<organism evidence="1 2">
    <name type="scientific">Flavobacterium sandaracinum</name>
    <dbReference type="NCBI Taxonomy" id="2541733"/>
    <lineage>
        <taxon>Bacteria</taxon>
        <taxon>Pseudomonadati</taxon>
        <taxon>Bacteroidota</taxon>
        <taxon>Flavobacteriia</taxon>
        <taxon>Flavobacteriales</taxon>
        <taxon>Flavobacteriaceae</taxon>
        <taxon>Flavobacterium</taxon>
    </lineage>
</organism>
<protein>
    <submittedName>
        <fullName evidence="1">Acyl carrier protein</fullName>
    </submittedName>
</protein>
<dbReference type="InterPro" id="IPR036736">
    <property type="entry name" value="ACP-like_sf"/>
</dbReference>
<dbReference type="OrthoDB" id="5326335at2"/>
<evidence type="ECO:0000313" key="1">
    <source>
        <dbReference type="EMBL" id="TDE07566.1"/>
    </source>
</evidence>
<dbReference type="Proteomes" id="UP000294644">
    <property type="component" value="Unassembled WGS sequence"/>
</dbReference>
<dbReference type="SUPFAM" id="SSF47336">
    <property type="entry name" value="ACP-like"/>
    <property type="match status" value="1"/>
</dbReference>
<comment type="caution">
    <text evidence="1">The sequence shown here is derived from an EMBL/GenBank/DDBJ whole genome shotgun (WGS) entry which is preliminary data.</text>
</comment>
<dbReference type="AlphaFoldDB" id="A0A4R5D2X6"/>
<dbReference type="EMBL" id="SMFN01000001">
    <property type="protein sequence ID" value="TDE07566.1"/>
    <property type="molecule type" value="Genomic_DNA"/>
</dbReference>
<accession>A0A4R5D2X6</accession>
<evidence type="ECO:0000313" key="2">
    <source>
        <dbReference type="Proteomes" id="UP000294644"/>
    </source>
</evidence>
<gene>
    <name evidence="1" type="ORF">E0F91_00290</name>
</gene>
<name>A0A4R5D2X6_9FLAO</name>